<keyword evidence="1" id="KW-0863">Zinc-finger</keyword>
<accession>A0A438FEN4</accession>
<feature type="region of interest" description="Disordered" evidence="2">
    <location>
        <begin position="351"/>
        <end position="384"/>
    </location>
</feature>
<dbReference type="Proteomes" id="UP000288805">
    <property type="component" value="Unassembled WGS sequence"/>
</dbReference>
<dbReference type="InterPro" id="IPR036875">
    <property type="entry name" value="Znf_CCHC_sf"/>
</dbReference>
<dbReference type="InterPro" id="IPR001878">
    <property type="entry name" value="Znf_CCHC"/>
</dbReference>
<keyword evidence="1" id="KW-0862">Zinc</keyword>
<dbReference type="GO" id="GO:0003676">
    <property type="term" value="F:nucleic acid binding"/>
    <property type="evidence" value="ECO:0007669"/>
    <property type="project" value="InterPro"/>
</dbReference>
<dbReference type="Gene3D" id="4.10.60.10">
    <property type="entry name" value="Zinc finger, CCHC-type"/>
    <property type="match status" value="1"/>
</dbReference>
<feature type="region of interest" description="Disordered" evidence="2">
    <location>
        <begin position="88"/>
        <end position="107"/>
    </location>
</feature>
<reference evidence="4 5" key="1">
    <citation type="journal article" date="2018" name="PLoS Genet.">
        <title>Population sequencing reveals clonal diversity and ancestral inbreeding in the grapevine cultivar Chardonnay.</title>
        <authorList>
            <person name="Roach M.J."/>
            <person name="Johnson D.L."/>
            <person name="Bohlmann J."/>
            <person name="van Vuuren H.J."/>
            <person name="Jones S.J."/>
            <person name="Pretorius I.S."/>
            <person name="Schmidt S.A."/>
            <person name="Borneman A.R."/>
        </authorList>
    </citation>
    <scope>NUCLEOTIDE SEQUENCE [LARGE SCALE GENOMIC DNA]</scope>
    <source>
        <strain evidence="5">cv. Chardonnay</strain>
        <tissue evidence="4">Leaf</tissue>
    </source>
</reference>
<dbReference type="Pfam" id="PF03732">
    <property type="entry name" value="Retrotrans_gag"/>
    <property type="match status" value="1"/>
</dbReference>
<feature type="domain" description="CCHC-type" evidence="3">
    <location>
        <begin position="324"/>
        <end position="341"/>
    </location>
</feature>
<evidence type="ECO:0000259" key="3">
    <source>
        <dbReference type="PROSITE" id="PS50158"/>
    </source>
</evidence>
<dbReference type="EMBL" id="QGNW01000951">
    <property type="protein sequence ID" value="RVW58444.1"/>
    <property type="molecule type" value="Genomic_DNA"/>
</dbReference>
<dbReference type="AlphaFoldDB" id="A0A438FEN4"/>
<dbReference type="InterPro" id="IPR005162">
    <property type="entry name" value="Retrotrans_gag_dom"/>
</dbReference>
<dbReference type="GO" id="GO:0008270">
    <property type="term" value="F:zinc ion binding"/>
    <property type="evidence" value="ECO:0007669"/>
    <property type="project" value="UniProtKB-KW"/>
</dbReference>
<gene>
    <name evidence="4" type="ORF">CK203_114819</name>
</gene>
<evidence type="ECO:0000256" key="1">
    <source>
        <dbReference type="PROSITE-ProRule" id="PRU00047"/>
    </source>
</evidence>
<dbReference type="SUPFAM" id="SSF57756">
    <property type="entry name" value="Retrovirus zinc finger-like domains"/>
    <property type="match status" value="1"/>
</dbReference>
<evidence type="ECO:0000313" key="4">
    <source>
        <dbReference type="EMBL" id="RVW58444.1"/>
    </source>
</evidence>
<dbReference type="PANTHER" id="PTHR34482">
    <property type="entry name" value="DNA DAMAGE-INDUCIBLE PROTEIN 1-LIKE"/>
    <property type="match status" value="1"/>
</dbReference>
<dbReference type="PROSITE" id="PS50158">
    <property type="entry name" value="ZF_CCHC"/>
    <property type="match status" value="1"/>
</dbReference>
<feature type="region of interest" description="Disordered" evidence="2">
    <location>
        <begin position="301"/>
        <end position="321"/>
    </location>
</feature>
<evidence type="ECO:0000256" key="2">
    <source>
        <dbReference type="SAM" id="MobiDB-lite"/>
    </source>
</evidence>
<organism evidence="4 5">
    <name type="scientific">Vitis vinifera</name>
    <name type="common">Grape</name>
    <dbReference type="NCBI Taxonomy" id="29760"/>
    <lineage>
        <taxon>Eukaryota</taxon>
        <taxon>Viridiplantae</taxon>
        <taxon>Streptophyta</taxon>
        <taxon>Embryophyta</taxon>
        <taxon>Tracheophyta</taxon>
        <taxon>Spermatophyta</taxon>
        <taxon>Magnoliopsida</taxon>
        <taxon>eudicotyledons</taxon>
        <taxon>Gunneridae</taxon>
        <taxon>Pentapetalae</taxon>
        <taxon>rosids</taxon>
        <taxon>Vitales</taxon>
        <taxon>Vitaceae</taxon>
        <taxon>Viteae</taxon>
        <taxon>Vitis</taxon>
    </lineage>
</organism>
<protein>
    <recommendedName>
        <fullName evidence="3">CCHC-type domain-containing protein</fullName>
    </recommendedName>
</protein>
<sequence length="462" mass="52536">MWAATSCLGAWRPLYKGAAARFAPFHLQQLGPYHLIYCLCGTVGPWVKVPKALEEELRCGCMGLVLPWVLVPKDTGLVLPLGMSPKDTGLTTRPKRTTRSSPISHGDVTEGRPVIHPVAGSECQNVSLIREFKALNPPSFRGGPNFLEAENWMKEIKKILDVMAVPEERRVSLASFMLRDEADNWWDMIKTTQDVTKMVWMQFEELLLSNYFPEAVRRQKRAEFIHLVQRNMTVTEYAAKFTQLSRYAPNVVADEQMRAEQFQEGLRLNIRAQVAPFMLRTYSEVVARALVIEREMEEAQRLRSKNSRKQEQYSGATDSAKGPRRCYECGEVGHLRRECPKFQRLAFQPSQRQFQQMNPRIQGRQPQGEGNFRQGKPGGKPEQAQQGRFYAIGSQNAESNALVEELPCLPPHREMDFSIELYPDTDPKDTGLVLPLGMSPKRHGIVGSQQIISCERMDGEKQ</sequence>
<name>A0A438FEN4_VITVI</name>
<dbReference type="Pfam" id="PF00098">
    <property type="entry name" value="zf-CCHC"/>
    <property type="match status" value="1"/>
</dbReference>
<keyword evidence="1" id="KW-0479">Metal-binding</keyword>
<proteinExistence type="predicted"/>
<evidence type="ECO:0000313" key="5">
    <source>
        <dbReference type="Proteomes" id="UP000288805"/>
    </source>
</evidence>
<comment type="caution">
    <text evidence="4">The sequence shown here is derived from an EMBL/GenBank/DDBJ whole genome shotgun (WGS) entry which is preliminary data.</text>
</comment>
<dbReference type="PANTHER" id="PTHR34482:SF48">
    <property type="entry name" value="GAG PROTEASE POLYPROTEIN"/>
    <property type="match status" value="1"/>
</dbReference>
<dbReference type="SMART" id="SM00343">
    <property type="entry name" value="ZnF_C2HC"/>
    <property type="match status" value="1"/>
</dbReference>